<dbReference type="RefSeq" id="WP_171595828.1">
    <property type="nucleotide sequence ID" value="NZ_RZNH01000019.1"/>
</dbReference>
<evidence type="ECO:0000313" key="2">
    <source>
        <dbReference type="Proteomes" id="UP000732105"/>
    </source>
</evidence>
<dbReference type="Proteomes" id="UP000732105">
    <property type="component" value="Unassembled WGS sequence"/>
</dbReference>
<gene>
    <name evidence="1" type="ORF">ELS83_12055</name>
</gene>
<proteinExistence type="predicted"/>
<accession>A0ABX1WXA6</accession>
<organism evidence="1 2">
    <name type="scientific">Marinifilum caeruleilacunae</name>
    <dbReference type="NCBI Taxonomy" id="2499076"/>
    <lineage>
        <taxon>Bacteria</taxon>
        <taxon>Pseudomonadati</taxon>
        <taxon>Bacteroidota</taxon>
        <taxon>Bacteroidia</taxon>
        <taxon>Marinilabiliales</taxon>
        <taxon>Marinifilaceae</taxon>
    </lineage>
</organism>
<protein>
    <recommendedName>
        <fullName evidence="3">Outer membrane protein beta-barrel domain-containing protein</fullName>
    </recommendedName>
</protein>
<dbReference type="Gene3D" id="2.40.160.20">
    <property type="match status" value="1"/>
</dbReference>
<reference evidence="1 2" key="1">
    <citation type="submission" date="2018-12" db="EMBL/GenBank/DDBJ databases">
        <title>Marinifilum JC070 sp. nov., a marine bacterium isolated from Yongle Blue Hole in the South China Sea.</title>
        <authorList>
            <person name="Fu T."/>
        </authorList>
    </citation>
    <scope>NUCLEOTIDE SEQUENCE [LARGE SCALE GENOMIC DNA]</scope>
    <source>
        <strain evidence="1 2">JC070</strain>
    </source>
</reference>
<sequence length="378" mass="43853">MIKPLTTILFLFLCLTLSAQEYRGKLIHQDGTSKEVSFLDPYSKSNYKEILYLHYGIAHELYAENFKRAEFSDDIVYESIEISTGEKAWARVHFESDIIALYQRYSSVYIKVDTKIIDISKRQTPSSFNIPNDLQKQWQSFLNKSNGLSFKKIKKLLIDYHKQKDLKYRRLFPNSVSKFNIEVGVGLAITSYNFIKSTDEQIDNQYFLPSINVGCRYILPRFLKNSFLNFSLSLQHLDIQKDTYENTTLKQVHYEYEIKSIQLAAQISLNKQVISFEDFKIYAKAGFLLYNNMGSDGTLNTEYVDGYIIRTQENSLQLAKKSGFIPLLALVVDKKIAKHQFSLSFQYEHFNESGKPSDEVSIIEFSKPMVKLGLAMKF</sequence>
<dbReference type="EMBL" id="RZNH01000019">
    <property type="protein sequence ID" value="NOU60556.1"/>
    <property type="molecule type" value="Genomic_DNA"/>
</dbReference>
<keyword evidence="2" id="KW-1185">Reference proteome</keyword>
<comment type="caution">
    <text evidence="1">The sequence shown here is derived from an EMBL/GenBank/DDBJ whole genome shotgun (WGS) entry which is preliminary data.</text>
</comment>
<name>A0ABX1WXA6_9BACT</name>
<evidence type="ECO:0008006" key="3">
    <source>
        <dbReference type="Google" id="ProtNLM"/>
    </source>
</evidence>
<evidence type="ECO:0000313" key="1">
    <source>
        <dbReference type="EMBL" id="NOU60556.1"/>
    </source>
</evidence>